<evidence type="ECO:0000256" key="3">
    <source>
        <dbReference type="ARBA" id="ARBA00022618"/>
    </source>
</evidence>
<proteinExistence type="predicted"/>
<evidence type="ECO:0000256" key="8">
    <source>
        <dbReference type="SAM" id="MobiDB-lite"/>
    </source>
</evidence>
<accession>A0ABR7NF77</accession>
<dbReference type="Gene3D" id="3.10.20.310">
    <property type="entry name" value="membrane protein fhac"/>
    <property type="match status" value="1"/>
</dbReference>
<evidence type="ECO:0000256" key="6">
    <source>
        <dbReference type="ARBA" id="ARBA00023136"/>
    </source>
</evidence>
<comment type="subcellular location">
    <subcellularLocation>
        <location evidence="1">Membrane</location>
    </subcellularLocation>
</comment>
<dbReference type="InterPro" id="IPR050487">
    <property type="entry name" value="FtsQ_DivIB"/>
</dbReference>
<feature type="compositionally biased region" description="Low complexity" evidence="8">
    <location>
        <begin position="286"/>
        <end position="330"/>
    </location>
</feature>
<dbReference type="InterPro" id="IPR034746">
    <property type="entry name" value="POTRA"/>
</dbReference>
<evidence type="ECO:0000256" key="1">
    <source>
        <dbReference type="ARBA" id="ARBA00004370"/>
    </source>
</evidence>
<keyword evidence="3" id="KW-0132">Cell division</keyword>
<evidence type="ECO:0000256" key="2">
    <source>
        <dbReference type="ARBA" id="ARBA00022475"/>
    </source>
</evidence>
<feature type="region of interest" description="Disordered" evidence="8">
    <location>
        <begin position="286"/>
        <end position="357"/>
    </location>
</feature>
<keyword evidence="2" id="KW-1003">Cell membrane</keyword>
<evidence type="ECO:0000256" key="4">
    <source>
        <dbReference type="ARBA" id="ARBA00022692"/>
    </source>
</evidence>
<keyword evidence="5" id="KW-1133">Transmembrane helix</keyword>
<dbReference type="InterPro" id="IPR013685">
    <property type="entry name" value="POTRA_FtsQ_type"/>
</dbReference>
<gene>
    <name evidence="10" type="ORF">H8717_01335</name>
</gene>
<keyword evidence="7" id="KW-0131">Cell cycle</keyword>
<feature type="compositionally biased region" description="Acidic residues" evidence="8">
    <location>
        <begin position="331"/>
        <end position="348"/>
    </location>
</feature>
<comment type="caution">
    <text evidence="10">The sequence shown here is derived from an EMBL/GenBank/DDBJ whole genome shotgun (WGS) entry which is preliminary data.</text>
</comment>
<evidence type="ECO:0000256" key="5">
    <source>
        <dbReference type="ARBA" id="ARBA00022989"/>
    </source>
</evidence>
<dbReference type="EMBL" id="JACRTB010000002">
    <property type="protein sequence ID" value="MBC8575056.1"/>
    <property type="molecule type" value="Genomic_DNA"/>
</dbReference>
<name>A0ABR7NF77_9FIRM</name>
<dbReference type="Pfam" id="PF08478">
    <property type="entry name" value="POTRA_1"/>
    <property type="match status" value="1"/>
</dbReference>
<keyword evidence="6" id="KW-0472">Membrane</keyword>
<feature type="domain" description="POTRA" evidence="9">
    <location>
        <begin position="51"/>
        <end position="120"/>
    </location>
</feature>
<keyword evidence="11" id="KW-1185">Reference proteome</keyword>
<dbReference type="Proteomes" id="UP000658131">
    <property type="component" value="Unassembled WGS sequence"/>
</dbReference>
<dbReference type="PANTHER" id="PTHR37820:SF1">
    <property type="entry name" value="CELL DIVISION PROTEIN FTSQ"/>
    <property type="match status" value="1"/>
</dbReference>
<evidence type="ECO:0000313" key="10">
    <source>
        <dbReference type="EMBL" id="MBC8575056.1"/>
    </source>
</evidence>
<evidence type="ECO:0000256" key="7">
    <source>
        <dbReference type="ARBA" id="ARBA00023306"/>
    </source>
</evidence>
<reference evidence="10 11" key="1">
    <citation type="submission" date="2020-08" db="EMBL/GenBank/DDBJ databases">
        <title>Genome public.</title>
        <authorList>
            <person name="Liu C."/>
            <person name="Sun Q."/>
        </authorList>
    </citation>
    <scope>NUCLEOTIDE SEQUENCE [LARGE SCALE GENOMIC DNA]</scope>
    <source>
        <strain evidence="10 11">BX1</strain>
    </source>
</reference>
<sequence>MGRKKRPAEQRSHSAAARRRKKNERKYAFTCCVVLLLLLSVGAALSLTVFFPIETISVSGSTRYAEGDLMEASGLKTGDNILCFRASAAGDRLVERFPYIERARVTRVFPDTVSIQVTESEVNTAIETDGGYLLLSGRGRILEGPNPYPPDGCPRIIGFQLSGTPAPGSYLPKTEQERFDLLREIEAGLRENGLSSISVIDLRDLIEMRLLYDGRLAIKLGSRIDLPYKLRAAAEVIRLSVDSKTVGTLDVSVRPTMRLREINLYAADVWPFPESMRGDYERTIPKIRPMIPKPPEASSSAPAESLPPASPQQPETELPGGEAGEASSAEAPEEAPQEEEEETSDDGELPPLTVIEA</sequence>
<organism evidence="10 11">
    <name type="scientific">Yanshouia hominis</name>
    <dbReference type="NCBI Taxonomy" id="2763673"/>
    <lineage>
        <taxon>Bacteria</taxon>
        <taxon>Bacillati</taxon>
        <taxon>Bacillota</taxon>
        <taxon>Clostridia</taxon>
        <taxon>Eubacteriales</taxon>
        <taxon>Oscillospiraceae</taxon>
        <taxon>Yanshouia</taxon>
    </lineage>
</organism>
<evidence type="ECO:0000313" key="11">
    <source>
        <dbReference type="Proteomes" id="UP000658131"/>
    </source>
</evidence>
<keyword evidence="4" id="KW-0812">Transmembrane</keyword>
<dbReference type="PANTHER" id="PTHR37820">
    <property type="entry name" value="CELL DIVISION PROTEIN DIVIB"/>
    <property type="match status" value="1"/>
</dbReference>
<dbReference type="PROSITE" id="PS51779">
    <property type="entry name" value="POTRA"/>
    <property type="match status" value="1"/>
</dbReference>
<evidence type="ECO:0000259" key="9">
    <source>
        <dbReference type="PROSITE" id="PS51779"/>
    </source>
</evidence>
<protein>
    <submittedName>
        <fullName evidence="10">FtsQ-type POTRA domain-containing protein</fullName>
    </submittedName>
</protein>
<dbReference type="RefSeq" id="WP_262398745.1">
    <property type="nucleotide sequence ID" value="NZ_JACRTB010000002.1"/>
</dbReference>